<dbReference type="GO" id="GO:0003700">
    <property type="term" value="F:DNA-binding transcription factor activity"/>
    <property type="evidence" value="ECO:0007669"/>
    <property type="project" value="InterPro"/>
</dbReference>
<accession>A0A3D9D240</accession>
<keyword evidence="2" id="KW-0238">DNA-binding</keyword>
<dbReference type="Pfam" id="PF12833">
    <property type="entry name" value="HTH_18"/>
    <property type="match status" value="1"/>
</dbReference>
<dbReference type="InterPro" id="IPR009057">
    <property type="entry name" value="Homeodomain-like_sf"/>
</dbReference>
<dbReference type="PROSITE" id="PS01124">
    <property type="entry name" value="HTH_ARAC_FAMILY_2"/>
    <property type="match status" value="1"/>
</dbReference>
<evidence type="ECO:0000256" key="2">
    <source>
        <dbReference type="ARBA" id="ARBA00023125"/>
    </source>
</evidence>
<evidence type="ECO:0000259" key="4">
    <source>
        <dbReference type="PROSITE" id="PS01124"/>
    </source>
</evidence>
<dbReference type="RefSeq" id="WP_116032915.1">
    <property type="nucleotide sequence ID" value="NZ_JBHLVV010000085.1"/>
</dbReference>
<dbReference type="Gene3D" id="1.10.10.60">
    <property type="entry name" value="Homeodomain-like"/>
    <property type="match status" value="1"/>
</dbReference>
<evidence type="ECO:0000256" key="1">
    <source>
        <dbReference type="ARBA" id="ARBA00023015"/>
    </source>
</evidence>
<dbReference type="Proteomes" id="UP000256326">
    <property type="component" value="Unassembled WGS sequence"/>
</dbReference>
<keyword evidence="3" id="KW-0804">Transcription</keyword>
<dbReference type="SMART" id="SM00342">
    <property type="entry name" value="HTH_ARAC"/>
    <property type="match status" value="1"/>
</dbReference>
<dbReference type="PANTHER" id="PTHR43280:SF32">
    <property type="entry name" value="TRANSCRIPTIONAL REGULATORY PROTEIN"/>
    <property type="match status" value="1"/>
</dbReference>
<protein>
    <submittedName>
        <fullName evidence="5">AraC family transcriptional regulator</fullName>
    </submittedName>
</protein>
<comment type="caution">
    <text evidence="5">The sequence shown here is derived from an EMBL/GenBank/DDBJ whole genome shotgun (WGS) entry which is preliminary data.</text>
</comment>
<evidence type="ECO:0000313" key="5">
    <source>
        <dbReference type="EMBL" id="REC72034.1"/>
    </source>
</evidence>
<dbReference type="SUPFAM" id="SSF46689">
    <property type="entry name" value="Homeodomain-like"/>
    <property type="match status" value="1"/>
</dbReference>
<reference evidence="5 6" key="1">
    <citation type="journal article" date="2006" name="Int. J. Syst. Evol. Microbiol.">
        <title>Chryseobacterium hispanicum sp. nov., isolated from the drinking water distribution system of Sevilla, Spain.</title>
        <authorList>
            <person name="Gallego V."/>
            <person name="Garcia M.T."/>
            <person name="Ventosa A."/>
        </authorList>
    </citation>
    <scope>NUCLEOTIDE SEQUENCE [LARGE SCALE GENOMIC DNA]</scope>
    <source>
        <strain evidence="5 6">KCTC 22104</strain>
    </source>
</reference>
<evidence type="ECO:0000256" key="3">
    <source>
        <dbReference type="ARBA" id="ARBA00023163"/>
    </source>
</evidence>
<sequence>MIKEFSYKKFGKLEFSKASAQNDSLNKIYEHIKVLFIPKNAIIQVDFQEIAMKTDALLFINPHVILKPCETIGGQLMHFNKDFYCVEIHDHEVACDGILYNNVFEIPFISLNEEQSVEIQKIISDIQSELGNEDSSTEEMLRTLLKLIILKSTRIWKQQHQLSDSVQQADVQFLRKFSKLVEQHFKTHHTVADYADMLCITPKNLSKKISMVSKETPNDIIKNRIILESKRLLAHTTMNVKEVAYSLNYEDDAYFVRFFTKHTGISPTNFRKQFK</sequence>
<gene>
    <name evidence="5" type="ORF">DRF58_03535</name>
</gene>
<keyword evidence="1" id="KW-0805">Transcription regulation</keyword>
<proteinExistence type="predicted"/>
<dbReference type="PANTHER" id="PTHR43280">
    <property type="entry name" value="ARAC-FAMILY TRANSCRIPTIONAL REGULATOR"/>
    <property type="match status" value="1"/>
</dbReference>
<feature type="domain" description="HTH araC/xylS-type" evidence="4">
    <location>
        <begin position="175"/>
        <end position="273"/>
    </location>
</feature>
<name>A0A3D9D240_9FLAO</name>
<organism evidence="5 6">
    <name type="scientific">Epilithonimonas hispanica</name>
    <dbReference type="NCBI Taxonomy" id="358687"/>
    <lineage>
        <taxon>Bacteria</taxon>
        <taxon>Pseudomonadati</taxon>
        <taxon>Bacteroidota</taxon>
        <taxon>Flavobacteriia</taxon>
        <taxon>Flavobacteriales</taxon>
        <taxon>Weeksellaceae</taxon>
        <taxon>Chryseobacterium group</taxon>
        <taxon>Epilithonimonas</taxon>
    </lineage>
</organism>
<dbReference type="InterPro" id="IPR018060">
    <property type="entry name" value="HTH_AraC"/>
</dbReference>
<dbReference type="OrthoDB" id="2666928at2"/>
<dbReference type="EMBL" id="QNUG01000006">
    <property type="protein sequence ID" value="REC72034.1"/>
    <property type="molecule type" value="Genomic_DNA"/>
</dbReference>
<dbReference type="GO" id="GO:0043565">
    <property type="term" value="F:sequence-specific DNA binding"/>
    <property type="evidence" value="ECO:0007669"/>
    <property type="project" value="InterPro"/>
</dbReference>
<keyword evidence="6" id="KW-1185">Reference proteome</keyword>
<dbReference type="AlphaFoldDB" id="A0A3D9D240"/>
<evidence type="ECO:0000313" key="6">
    <source>
        <dbReference type="Proteomes" id="UP000256326"/>
    </source>
</evidence>